<dbReference type="RefSeq" id="WP_345352037.1">
    <property type="nucleotide sequence ID" value="NZ_BAABFB010000075.1"/>
</dbReference>
<comment type="caution">
    <text evidence="2">The sequence shown here is derived from an EMBL/GenBank/DDBJ whole genome shotgun (WGS) entry which is preliminary data.</text>
</comment>
<name>A0ABP8PP89_9NOCA</name>
<protein>
    <submittedName>
        <fullName evidence="2">Uncharacterized protein</fullName>
    </submittedName>
</protein>
<keyword evidence="3" id="KW-1185">Reference proteome</keyword>
<gene>
    <name evidence="2" type="ORF">GCM10023094_50010</name>
</gene>
<evidence type="ECO:0000313" key="2">
    <source>
        <dbReference type="EMBL" id="GAA4489067.1"/>
    </source>
</evidence>
<keyword evidence="1" id="KW-1133">Transmembrane helix</keyword>
<feature type="transmembrane region" description="Helical" evidence="1">
    <location>
        <begin position="6"/>
        <end position="24"/>
    </location>
</feature>
<proteinExistence type="predicted"/>
<reference evidence="3" key="1">
    <citation type="journal article" date="2019" name="Int. J. Syst. Evol. Microbiol.">
        <title>The Global Catalogue of Microorganisms (GCM) 10K type strain sequencing project: providing services to taxonomists for standard genome sequencing and annotation.</title>
        <authorList>
            <consortium name="The Broad Institute Genomics Platform"/>
            <consortium name="The Broad Institute Genome Sequencing Center for Infectious Disease"/>
            <person name="Wu L."/>
            <person name="Ma J."/>
        </authorList>
    </citation>
    <scope>NUCLEOTIDE SEQUENCE [LARGE SCALE GENOMIC DNA]</scope>
    <source>
        <strain evidence="3">JCM 32206</strain>
    </source>
</reference>
<evidence type="ECO:0000313" key="3">
    <source>
        <dbReference type="Proteomes" id="UP001501183"/>
    </source>
</evidence>
<keyword evidence="1" id="KW-0812">Transmembrane</keyword>
<keyword evidence="1" id="KW-0472">Membrane</keyword>
<feature type="transmembrane region" description="Helical" evidence="1">
    <location>
        <begin position="36"/>
        <end position="57"/>
    </location>
</feature>
<dbReference type="EMBL" id="BAABFB010000075">
    <property type="protein sequence ID" value="GAA4489067.1"/>
    <property type="molecule type" value="Genomic_DNA"/>
</dbReference>
<evidence type="ECO:0000256" key="1">
    <source>
        <dbReference type="SAM" id="Phobius"/>
    </source>
</evidence>
<accession>A0ABP8PP89</accession>
<sequence>MAVVWAIVAAVLVAASAVLWTTRARTPSAERRTRRAPAAAGVLTALVALAGTIVAVANSATATDPAPALPAAFEGGSL</sequence>
<dbReference type="Proteomes" id="UP001501183">
    <property type="component" value="Unassembled WGS sequence"/>
</dbReference>
<organism evidence="2 3">
    <name type="scientific">Rhodococcus olei</name>
    <dbReference type="NCBI Taxonomy" id="2161675"/>
    <lineage>
        <taxon>Bacteria</taxon>
        <taxon>Bacillati</taxon>
        <taxon>Actinomycetota</taxon>
        <taxon>Actinomycetes</taxon>
        <taxon>Mycobacteriales</taxon>
        <taxon>Nocardiaceae</taxon>
        <taxon>Rhodococcus</taxon>
    </lineage>
</organism>